<proteinExistence type="predicted"/>
<dbReference type="EMBL" id="JACOOL010000005">
    <property type="protein sequence ID" value="MBC5636770.1"/>
    <property type="molecule type" value="Genomic_DNA"/>
</dbReference>
<keyword evidence="3" id="KW-1185">Reference proteome</keyword>
<name>A0A923RHT3_9BACI</name>
<dbReference type="RefSeq" id="WP_186869485.1">
    <property type="nucleotide sequence ID" value="NZ_JACOOL010000005.1"/>
</dbReference>
<dbReference type="Pfam" id="PF00903">
    <property type="entry name" value="Glyoxalase"/>
    <property type="match status" value="1"/>
</dbReference>
<reference evidence="2" key="1">
    <citation type="submission" date="2020-08" db="EMBL/GenBank/DDBJ databases">
        <title>Genome public.</title>
        <authorList>
            <person name="Liu C."/>
            <person name="Sun Q."/>
        </authorList>
    </citation>
    <scope>NUCLEOTIDE SEQUENCE</scope>
    <source>
        <strain evidence="2">BX22</strain>
    </source>
</reference>
<feature type="domain" description="VOC" evidence="1">
    <location>
        <begin position="8"/>
        <end position="124"/>
    </location>
</feature>
<comment type="caution">
    <text evidence="2">The sequence shown here is derived from an EMBL/GenBank/DDBJ whole genome shotgun (WGS) entry which is preliminary data.</text>
</comment>
<evidence type="ECO:0000313" key="3">
    <source>
        <dbReference type="Proteomes" id="UP000637359"/>
    </source>
</evidence>
<gene>
    <name evidence="2" type="ORF">H8S33_08075</name>
</gene>
<dbReference type="InterPro" id="IPR029068">
    <property type="entry name" value="Glyas_Bleomycin-R_OHBP_Dase"/>
</dbReference>
<evidence type="ECO:0000313" key="2">
    <source>
        <dbReference type="EMBL" id="MBC5636770.1"/>
    </source>
</evidence>
<dbReference type="InterPro" id="IPR037523">
    <property type="entry name" value="VOC_core"/>
</dbReference>
<protein>
    <submittedName>
        <fullName evidence="2">VOC family protein</fullName>
    </submittedName>
</protein>
<dbReference type="PROSITE" id="PS51819">
    <property type="entry name" value="VOC"/>
    <property type="match status" value="1"/>
</dbReference>
<dbReference type="InterPro" id="IPR004360">
    <property type="entry name" value="Glyas_Fos-R_dOase_dom"/>
</dbReference>
<sequence>MKSPIQNKVNTIFIHVRDLKRSVKWYSELIGQPYDLSTVARPVYNLPVNQEVGITLDAGPENMKKGAGGLGYPLFNFHTEDIDQAYEYVTQLNYDIASEIIRFDDLSFFTVRDPDENDIMICSG</sequence>
<dbReference type="Proteomes" id="UP000637359">
    <property type="component" value="Unassembled WGS sequence"/>
</dbReference>
<organism evidence="2 3">
    <name type="scientific">Ornithinibacillus hominis</name>
    <dbReference type="NCBI Taxonomy" id="2763055"/>
    <lineage>
        <taxon>Bacteria</taxon>
        <taxon>Bacillati</taxon>
        <taxon>Bacillota</taxon>
        <taxon>Bacilli</taxon>
        <taxon>Bacillales</taxon>
        <taxon>Bacillaceae</taxon>
        <taxon>Ornithinibacillus</taxon>
    </lineage>
</organism>
<dbReference type="Gene3D" id="3.10.180.10">
    <property type="entry name" value="2,3-Dihydroxybiphenyl 1,2-Dioxygenase, domain 1"/>
    <property type="match status" value="1"/>
</dbReference>
<accession>A0A923RHT3</accession>
<dbReference type="AlphaFoldDB" id="A0A923RHT3"/>
<evidence type="ECO:0000259" key="1">
    <source>
        <dbReference type="PROSITE" id="PS51819"/>
    </source>
</evidence>
<dbReference type="SUPFAM" id="SSF54593">
    <property type="entry name" value="Glyoxalase/Bleomycin resistance protein/Dihydroxybiphenyl dioxygenase"/>
    <property type="match status" value="1"/>
</dbReference>